<protein>
    <submittedName>
        <fullName evidence="1">Uncharacterized protein</fullName>
    </submittedName>
</protein>
<evidence type="ECO:0000313" key="2">
    <source>
        <dbReference type="Proteomes" id="UP000050949"/>
    </source>
</evidence>
<reference evidence="1 2" key="1">
    <citation type="journal article" date="2015" name="Genome Announc.">
        <title>Expanding the biotechnology potential of lactobacilli through comparative genomics of 213 strains and associated genera.</title>
        <authorList>
            <person name="Sun Z."/>
            <person name="Harris H.M."/>
            <person name="McCann A."/>
            <person name="Guo C."/>
            <person name="Argimon S."/>
            <person name="Zhang W."/>
            <person name="Yang X."/>
            <person name="Jeffery I.B."/>
            <person name="Cooney J.C."/>
            <person name="Kagawa T.F."/>
            <person name="Liu W."/>
            <person name="Song Y."/>
            <person name="Salvetti E."/>
            <person name="Wrobel A."/>
            <person name="Rasinkangas P."/>
            <person name="Parkhill J."/>
            <person name="Rea M.C."/>
            <person name="O'Sullivan O."/>
            <person name="Ritari J."/>
            <person name="Douillard F.P."/>
            <person name="Paul Ross R."/>
            <person name="Yang R."/>
            <person name="Briner A.E."/>
            <person name="Felis G.E."/>
            <person name="de Vos W.M."/>
            <person name="Barrangou R."/>
            <person name="Klaenhammer T.R."/>
            <person name="Caufield P.W."/>
            <person name="Cui Y."/>
            <person name="Zhang H."/>
            <person name="O'Toole P.W."/>
        </authorList>
    </citation>
    <scope>NUCLEOTIDE SEQUENCE [LARGE SCALE GENOMIC DNA]</scope>
    <source>
        <strain evidence="1 2">DSM 16991</strain>
    </source>
</reference>
<comment type="caution">
    <text evidence="1">The sequence shown here is derived from an EMBL/GenBank/DDBJ whole genome shotgun (WGS) entry which is preliminary data.</text>
</comment>
<accession>A0A0R1XR78</accession>
<sequence>MVQIKDIVPIQVTDRSPKPLVKPQVAARVKLKDAEVVFYTGVDRAILHVVLQELTGNVPQYPRA</sequence>
<proteinExistence type="predicted"/>
<dbReference type="AlphaFoldDB" id="A0A0R1XR78"/>
<dbReference type="Proteomes" id="UP000050949">
    <property type="component" value="Unassembled WGS sequence"/>
</dbReference>
<name>A0A0R1XR78_9LACO</name>
<gene>
    <name evidence="1" type="ORF">FC91_GL001108</name>
</gene>
<dbReference type="RefSeq" id="WP_027827606.1">
    <property type="nucleotide sequence ID" value="NZ_AUEH01000002.1"/>
</dbReference>
<evidence type="ECO:0000313" key="1">
    <source>
        <dbReference type="EMBL" id="KRM29059.1"/>
    </source>
</evidence>
<organism evidence="1 2">
    <name type="scientific">Schleiferilactobacillus harbinensis DSM 16991</name>
    <dbReference type="NCBI Taxonomy" id="1122147"/>
    <lineage>
        <taxon>Bacteria</taxon>
        <taxon>Bacillati</taxon>
        <taxon>Bacillota</taxon>
        <taxon>Bacilli</taxon>
        <taxon>Lactobacillales</taxon>
        <taxon>Lactobacillaceae</taxon>
        <taxon>Schleiferilactobacillus</taxon>
    </lineage>
</organism>
<dbReference type="EMBL" id="AZFW01000019">
    <property type="protein sequence ID" value="KRM29059.1"/>
    <property type="molecule type" value="Genomic_DNA"/>
</dbReference>
<dbReference type="GeneID" id="78511464"/>